<gene>
    <name evidence="4" type="primary">hypA</name>
    <name evidence="5" type="ORF">ENF18_01375</name>
</gene>
<evidence type="ECO:0000313" key="5">
    <source>
        <dbReference type="EMBL" id="HDI82427.1"/>
    </source>
</evidence>
<keyword evidence="1 4" id="KW-0533">Nickel</keyword>
<dbReference type="Proteomes" id="UP000885847">
    <property type="component" value="Unassembled WGS sequence"/>
</dbReference>
<proteinExistence type="inferred from homology"/>
<name>A0A7C0V9L8_UNCW3</name>
<comment type="similarity">
    <text evidence="4">Belongs to the HypA/HybF family.</text>
</comment>
<protein>
    <recommendedName>
        <fullName evidence="4">Hydrogenase maturation factor HypA</fullName>
    </recommendedName>
</protein>
<dbReference type="GO" id="GO:0008270">
    <property type="term" value="F:zinc ion binding"/>
    <property type="evidence" value="ECO:0007669"/>
    <property type="project" value="UniProtKB-UniRule"/>
</dbReference>
<reference evidence="5" key="1">
    <citation type="journal article" date="2020" name="mSystems">
        <title>Genome- and Community-Level Interaction Insights into Carbon Utilization and Element Cycling Functions of Hydrothermarchaeota in Hydrothermal Sediment.</title>
        <authorList>
            <person name="Zhou Z."/>
            <person name="Liu Y."/>
            <person name="Xu W."/>
            <person name="Pan J."/>
            <person name="Luo Z.H."/>
            <person name="Li M."/>
        </authorList>
    </citation>
    <scope>NUCLEOTIDE SEQUENCE [LARGE SCALE GENOMIC DNA]</scope>
    <source>
        <strain evidence="5">HyVt-102</strain>
    </source>
</reference>
<feature type="binding site" evidence="4">
    <location>
        <position position="76"/>
    </location>
    <ligand>
        <name>Zn(2+)</name>
        <dbReference type="ChEBI" id="CHEBI:29105"/>
    </ligand>
</feature>
<dbReference type="HAMAP" id="MF_00213">
    <property type="entry name" value="HypA_HybF"/>
    <property type="match status" value="1"/>
</dbReference>
<feature type="binding site" evidence="4">
    <location>
        <position position="95"/>
    </location>
    <ligand>
        <name>Zn(2+)</name>
        <dbReference type="ChEBI" id="CHEBI:29105"/>
    </ligand>
</feature>
<organism evidence="5">
    <name type="scientific">candidate division WOR-3 bacterium</name>
    <dbReference type="NCBI Taxonomy" id="2052148"/>
    <lineage>
        <taxon>Bacteria</taxon>
        <taxon>Bacteria division WOR-3</taxon>
    </lineage>
</organism>
<feature type="binding site" evidence="4">
    <location>
        <position position="4"/>
    </location>
    <ligand>
        <name>Ni(2+)</name>
        <dbReference type="ChEBI" id="CHEBI:49786"/>
    </ligand>
</feature>
<dbReference type="PIRSF" id="PIRSF004761">
    <property type="entry name" value="Hydrgn_mat_HypA"/>
    <property type="match status" value="1"/>
</dbReference>
<dbReference type="PANTHER" id="PTHR34535">
    <property type="entry name" value="HYDROGENASE MATURATION FACTOR HYPA"/>
    <property type="match status" value="1"/>
</dbReference>
<dbReference type="EMBL" id="DQWE01000060">
    <property type="protein sequence ID" value="HDI82427.1"/>
    <property type="molecule type" value="Genomic_DNA"/>
</dbReference>
<accession>A0A7C0V9L8</accession>
<evidence type="ECO:0000256" key="1">
    <source>
        <dbReference type="ARBA" id="ARBA00022596"/>
    </source>
</evidence>
<dbReference type="InterPro" id="IPR000688">
    <property type="entry name" value="HypA/HybF"/>
</dbReference>
<dbReference type="AlphaFoldDB" id="A0A7C0V9L8"/>
<feature type="binding site" evidence="4">
    <location>
        <position position="79"/>
    </location>
    <ligand>
        <name>Zn(2+)</name>
        <dbReference type="ChEBI" id="CHEBI:29105"/>
    </ligand>
</feature>
<dbReference type="GO" id="GO:0051604">
    <property type="term" value="P:protein maturation"/>
    <property type="evidence" value="ECO:0007669"/>
    <property type="project" value="InterPro"/>
</dbReference>
<comment type="function">
    <text evidence="4">Involved in the maturation of [NiFe] hydrogenases. Required for nickel insertion into the metal center of the hydrogenase.</text>
</comment>
<evidence type="ECO:0000256" key="3">
    <source>
        <dbReference type="ARBA" id="ARBA00022833"/>
    </source>
</evidence>
<dbReference type="GO" id="GO:0016151">
    <property type="term" value="F:nickel cation binding"/>
    <property type="evidence" value="ECO:0007669"/>
    <property type="project" value="UniProtKB-UniRule"/>
</dbReference>
<sequence>MLMHEGSIARNIIDYVQKVAEENHINTVKKIVVKLGKLHAVVPDALLFFFDIMKKEEKIVEDAVLHLEEEEIVVRCKNCGNEFSVGDRYFVCPACGSPDTEIIKGGDILIVSVEGE</sequence>
<dbReference type="Pfam" id="PF01155">
    <property type="entry name" value="HypA"/>
    <property type="match status" value="1"/>
</dbReference>
<keyword evidence="2 4" id="KW-0479">Metal-binding</keyword>
<evidence type="ECO:0000256" key="4">
    <source>
        <dbReference type="HAMAP-Rule" id="MF_00213"/>
    </source>
</evidence>
<dbReference type="PANTHER" id="PTHR34535:SF3">
    <property type="entry name" value="HYDROGENASE MATURATION FACTOR HYPA"/>
    <property type="match status" value="1"/>
</dbReference>
<evidence type="ECO:0000256" key="2">
    <source>
        <dbReference type="ARBA" id="ARBA00022723"/>
    </source>
</evidence>
<comment type="caution">
    <text evidence="5">The sequence shown here is derived from an EMBL/GenBank/DDBJ whole genome shotgun (WGS) entry which is preliminary data.</text>
</comment>
<dbReference type="Gene3D" id="3.30.2320.80">
    <property type="match status" value="1"/>
</dbReference>
<keyword evidence="3 4" id="KW-0862">Zinc</keyword>
<feature type="binding site" evidence="4">
    <location>
        <position position="92"/>
    </location>
    <ligand>
        <name>Zn(2+)</name>
        <dbReference type="ChEBI" id="CHEBI:29105"/>
    </ligand>
</feature>